<dbReference type="PANTHER" id="PTHR15486:SF0">
    <property type="entry name" value="GLYCEROL-3-PHOSPHATE ACYLTRANSFERASE 1"/>
    <property type="match status" value="1"/>
</dbReference>
<keyword evidence="3" id="KW-0808">Transferase</keyword>
<dbReference type="OrthoDB" id="1854593at2759"/>
<keyword evidence="5 7" id="KW-1133">Transmembrane helix</keyword>
<reference evidence="10" key="1">
    <citation type="submission" date="2025-08" db="UniProtKB">
        <authorList>
            <consortium name="RefSeq"/>
        </authorList>
    </citation>
    <scope>IDENTIFICATION</scope>
</reference>
<dbReference type="PANTHER" id="PTHR15486">
    <property type="entry name" value="ANCIENT UBIQUITOUS PROTEIN"/>
    <property type="match status" value="1"/>
</dbReference>
<feature type="transmembrane region" description="Helical" evidence="7">
    <location>
        <begin position="278"/>
        <end position="299"/>
    </location>
</feature>
<feature type="domain" description="Phospholipid/glycerol acyltransferase" evidence="8">
    <location>
        <begin position="349"/>
        <end position="450"/>
    </location>
</feature>
<organism evidence="9 10">
    <name type="scientific">Elaeis guineensis var. tenera</name>
    <name type="common">Oil palm</name>
    <dbReference type="NCBI Taxonomy" id="51953"/>
    <lineage>
        <taxon>Eukaryota</taxon>
        <taxon>Viridiplantae</taxon>
        <taxon>Streptophyta</taxon>
        <taxon>Embryophyta</taxon>
        <taxon>Tracheophyta</taxon>
        <taxon>Spermatophyta</taxon>
        <taxon>Magnoliopsida</taxon>
        <taxon>Liliopsida</taxon>
        <taxon>Arecaceae</taxon>
        <taxon>Arecoideae</taxon>
        <taxon>Cocoseae</taxon>
        <taxon>Elaeidinae</taxon>
        <taxon>Elaeis</taxon>
    </lineage>
</organism>
<sequence length="547" mass="61357">MVVPMILLTMVARWLFIFYRAAKKFRNYGFLYRNSSRLHQVFSLYSSVTKCCLDGREAQSIICDFEGTLLRSSSLFPYFMLVAFEGGSILRAFLLLLSFPFLWALGHHGGLSMRVMVFITFCGLKTKNMNLVARAVLPKFYLETLHLQAYEVLASTGRKVVLTGMPRVMVEGFLKEYLSVDEVVGTELQVVRGSYFTGLISGRVLSQKQKVLKDLFGETKADLTLLNPSNPHDHLFLSHCKEAYVVSKEDPTKTTGSMNAVMPRNKYPRPLIFHDGRLAFFPTPLATLALFLYLPMGIALVTIRIVLGLILPYNVAMVIGALTGVRFRVDGLNPSTMNAKTSGGKGKGVLYVCTHRTLLDPVMLSAALQRSVPAVTYSLSPLSEMMSPIKAVRLRRDREPDAETMRRLLGEGDLAVCPEGTTCREPYLLRFSPLSAELADEIVPVAIDTKVPMFYGTTASGHKWLDPVLFFMNPMPEYRLQFMERVPREMTCSGGRRSGAEVANWIQRQLAEALGFECTALTRRDKYMMLAGNEGVVRKRPERKSTE</sequence>
<dbReference type="GeneID" id="105047194"/>
<keyword evidence="9" id="KW-1185">Reference proteome</keyword>
<dbReference type="Pfam" id="PF23270">
    <property type="entry name" value="HAD_RAM2_N"/>
    <property type="match status" value="1"/>
</dbReference>
<dbReference type="SUPFAM" id="SSF69593">
    <property type="entry name" value="Glycerol-3-phosphate (1)-acyltransferase"/>
    <property type="match status" value="1"/>
</dbReference>
<keyword evidence="6 7" id="KW-0472">Membrane</keyword>
<evidence type="ECO:0000313" key="10">
    <source>
        <dbReference type="RefSeq" id="XP_010924314.1"/>
    </source>
</evidence>
<dbReference type="Gene3D" id="3.40.50.1000">
    <property type="entry name" value="HAD superfamily/HAD-like"/>
    <property type="match status" value="1"/>
</dbReference>
<evidence type="ECO:0000256" key="3">
    <source>
        <dbReference type="ARBA" id="ARBA00022679"/>
    </source>
</evidence>
<dbReference type="CDD" id="cd06551">
    <property type="entry name" value="LPLAT"/>
    <property type="match status" value="1"/>
</dbReference>
<evidence type="ECO:0000256" key="2">
    <source>
        <dbReference type="ARBA" id="ARBA00007937"/>
    </source>
</evidence>
<evidence type="ECO:0000256" key="6">
    <source>
        <dbReference type="ARBA" id="ARBA00023136"/>
    </source>
</evidence>
<proteinExistence type="inferred from homology"/>
<evidence type="ECO:0000256" key="5">
    <source>
        <dbReference type="ARBA" id="ARBA00022989"/>
    </source>
</evidence>
<keyword evidence="4 7" id="KW-0812">Transmembrane</keyword>
<evidence type="ECO:0000313" key="9">
    <source>
        <dbReference type="Proteomes" id="UP000504607"/>
    </source>
</evidence>
<evidence type="ECO:0000259" key="8">
    <source>
        <dbReference type="SMART" id="SM00563"/>
    </source>
</evidence>
<comment type="similarity">
    <text evidence="2">Belongs to the GPAT/DAPAT family.</text>
</comment>
<dbReference type="InterPro" id="IPR023214">
    <property type="entry name" value="HAD_sf"/>
</dbReference>
<dbReference type="InParanoid" id="A0A6I9RJR6"/>
<dbReference type="SMART" id="SM00563">
    <property type="entry name" value="PlsC"/>
    <property type="match status" value="1"/>
</dbReference>
<dbReference type="Proteomes" id="UP000504607">
    <property type="component" value="Chromosome 6"/>
</dbReference>
<accession>A0A6I9RJR6</accession>
<name>A0A6I9RJR6_ELAGV</name>
<dbReference type="GO" id="GO:0090447">
    <property type="term" value="F:glycerol-3-phosphate 2-O-acyltransferase activity"/>
    <property type="evidence" value="ECO:0007669"/>
    <property type="project" value="TreeGrafter"/>
</dbReference>
<feature type="transmembrane region" description="Helical" evidence="7">
    <location>
        <begin position="305"/>
        <end position="327"/>
    </location>
</feature>
<evidence type="ECO:0000256" key="7">
    <source>
        <dbReference type="SAM" id="Phobius"/>
    </source>
</evidence>
<comment type="subcellular location">
    <subcellularLocation>
        <location evidence="1">Membrane</location>
        <topology evidence="1">Multi-pass membrane protein</topology>
    </subcellularLocation>
</comment>
<dbReference type="GO" id="GO:0016791">
    <property type="term" value="F:phosphatase activity"/>
    <property type="evidence" value="ECO:0007669"/>
    <property type="project" value="TreeGrafter"/>
</dbReference>
<dbReference type="RefSeq" id="XP_010924314.1">
    <property type="nucleotide sequence ID" value="XM_010926012.3"/>
</dbReference>
<evidence type="ECO:0000256" key="4">
    <source>
        <dbReference type="ARBA" id="ARBA00022692"/>
    </source>
</evidence>
<gene>
    <name evidence="10" type="primary">LOC105047194</name>
</gene>
<feature type="transmembrane region" description="Helical" evidence="7">
    <location>
        <begin position="6"/>
        <end position="22"/>
    </location>
</feature>
<protein>
    <submittedName>
        <fullName evidence="10">Glycerol-3-phosphate acyltransferase 1</fullName>
    </submittedName>
</protein>
<keyword evidence="10" id="KW-0012">Acyltransferase</keyword>
<evidence type="ECO:0000256" key="1">
    <source>
        <dbReference type="ARBA" id="ARBA00004141"/>
    </source>
</evidence>
<dbReference type="InterPro" id="IPR002123">
    <property type="entry name" value="Plipid/glycerol_acylTrfase"/>
</dbReference>
<dbReference type="AlphaFoldDB" id="A0A6I9RJR6"/>
<dbReference type="GO" id="GO:0016020">
    <property type="term" value="C:membrane"/>
    <property type="evidence" value="ECO:0007669"/>
    <property type="project" value="UniProtKB-SubCell"/>
</dbReference>
<dbReference type="GO" id="GO:0010143">
    <property type="term" value="P:cutin biosynthetic process"/>
    <property type="evidence" value="ECO:0007669"/>
    <property type="project" value="TreeGrafter"/>
</dbReference>
<dbReference type="Gene3D" id="1.20.1440.100">
    <property type="entry name" value="SG protein - dephosphorylation function"/>
    <property type="match status" value="1"/>
</dbReference>
<dbReference type="KEGG" id="egu:105047194"/>
<dbReference type="Pfam" id="PF01553">
    <property type="entry name" value="Acyltransferase"/>
    <property type="match status" value="1"/>
</dbReference>
<dbReference type="InterPro" id="IPR056462">
    <property type="entry name" value="HAD_RAM2/GPAT1-8"/>
</dbReference>